<dbReference type="AlphaFoldDB" id="A0A2H0DUE5"/>
<dbReference type="EMBL" id="PCTR01000077">
    <property type="protein sequence ID" value="PIP85806.1"/>
    <property type="molecule type" value="Genomic_DNA"/>
</dbReference>
<protein>
    <recommendedName>
        <fullName evidence="1">Transposase IS200-like domain-containing protein</fullName>
    </recommendedName>
</protein>
<dbReference type="Gene3D" id="3.30.70.1290">
    <property type="entry name" value="Transposase IS200-like"/>
    <property type="match status" value="1"/>
</dbReference>
<reference evidence="2 3" key="1">
    <citation type="submission" date="2017-09" db="EMBL/GenBank/DDBJ databases">
        <title>Depth-based differentiation of microbial function through sediment-hosted aquifers and enrichment of novel symbionts in the deep terrestrial subsurface.</title>
        <authorList>
            <person name="Probst A.J."/>
            <person name="Ladd B."/>
            <person name="Jarett J.K."/>
            <person name="Geller-Mcgrath D.E."/>
            <person name="Sieber C.M."/>
            <person name="Emerson J.B."/>
            <person name="Anantharaman K."/>
            <person name="Thomas B.C."/>
            <person name="Malmstrom R."/>
            <person name="Stieglmeier M."/>
            <person name="Klingl A."/>
            <person name="Woyke T."/>
            <person name="Ryan C.M."/>
            <person name="Banfield J.F."/>
        </authorList>
    </citation>
    <scope>NUCLEOTIDE SEQUENCE [LARGE SCALE GENOMIC DNA]</scope>
    <source>
        <strain evidence="2">CG22_combo_CG10-13_8_21_14_all_43_12</strain>
    </source>
</reference>
<evidence type="ECO:0000313" key="2">
    <source>
        <dbReference type="EMBL" id="PIP85806.1"/>
    </source>
</evidence>
<dbReference type="InterPro" id="IPR036515">
    <property type="entry name" value="Transposase_17_sf"/>
</dbReference>
<dbReference type="SUPFAM" id="SSF143422">
    <property type="entry name" value="Transposase IS200-like"/>
    <property type="match status" value="1"/>
</dbReference>
<dbReference type="GO" id="GO:0004803">
    <property type="term" value="F:transposase activity"/>
    <property type="evidence" value="ECO:0007669"/>
    <property type="project" value="InterPro"/>
</dbReference>
<dbReference type="Pfam" id="PF01797">
    <property type="entry name" value="Y1_Tnp"/>
    <property type="match status" value="1"/>
</dbReference>
<dbReference type="GO" id="GO:0003677">
    <property type="term" value="F:DNA binding"/>
    <property type="evidence" value="ECO:0007669"/>
    <property type="project" value="InterPro"/>
</dbReference>
<dbReference type="PANTHER" id="PTHR34322:SF2">
    <property type="entry name" value="TRANSPOSASE IS200-LIKE DOMAIN-CONTAINING PROTEIN"/>
    <property type="match status" value="1"/>
</dbReference>
<feature type="domain" description="Transposase IS200-like" evidence="1">
    <location>
        <begin position="8"/>
        <end position="149"/>
    </location>
</feature>
<gene>
    <name evidence="2" type="ORF">COW83_02300</name>
</gene>
<comment type="caution">
    <text evidence="2">The sequence shown here is derived from an EMBL/GenBank/DDBJ whole genome shotgun (WGS) entry which is preliminary data.</text>
</comment>
<sequence length="214" mass="25871">MRRIENFIEGDIYHVFNKSISNYGIFNDLNNSQRFLNTFHYYNNTSVTMCFSDFTKRKVYEYKNVIYQYKNTYCKVLSYCIMPDHYHFLLKLLKSNKLSKLIGNIENSYTRYFNTKFNRRGPLWQNCFKVVKIRFGDQLLRVSRYIHLNPVVKHLANKPDDWIFSSYKDYITNRTLLENISDISIKSTTDYAKYVEDYTNYLKELKDIKKLTLD</sequence>
<evidence type="ECO:0000313" key="3">
    <source>
        <dbReference type="Proteomes" id="UP000231136"/>
    </source>
</evidence>
<organism evidence="2 3">
    <name type="scientific">Candidatus Collierbacteria bacterium CG22_combo_CG10-13_8_21_14_all_43_12</name>
    <dbReference type="NCBI Taxonomy" id="1974537"/>
    <lineage>
        <taxon>Bacteria</taxon>
        <taxon>Candidatus Collieribacteriota</taxon>
    </lineage>
</organism>
<accession>A0A2H0DUE5</accession>
<dbReference type="GO" id="GO:0006313">
    <property type="term" value="P:DNA transposition"/>
    <property type="evidence" value="ECO:0007669"/>
    <property type="project" value="InterPro"/>
</dbReference>
<evidence type="ECO:0000259" key="1">
    <source>
        <dbReference type="SMART" id="SM01321"/>
    </source>
</evidence>
<dbReference type="SMART" id="SM01321">
    <property type="entry name" value="Y1_Tnp"/>
    <property type="match status" value="1"/>
</dbReference>
<dbReference type="Proteomes" id="UP000231136">
    <property type="component" value="Unassembled WGS sequence"/>
</dbReference>
<proteinExistence type="predicted"/>
<dbReference type="InterPro" id="IPR002686">
    <property type="entry name" value="Transposase_17"/>
</dbReference>
<name>A0A2H0DUE5_9BACT</name>
<dbReference type="PANTHER" id="PTHR34322">
    <property type="entry name" value="TRANSPOSASE, Y1_TNP DOMAIN-CONTAINING"/>
    <property type="match status" value="1"/>
</dbReference>